<dbReference type="InterPro" id="IPR050840">
    <property type="entry name" value="Adaptor_Complx_Large_Subunit"/>
</dbReference>
<evidence type="ECO:0000256" key="4">
    <source>
        <dbReference type="ARBA" id="ARBA00022927"/>
    </source>
</evidence>
<keyword evidence="6 7" id="KW-0168">Coated pit</keyword>
<dbReference type="OrthoDB" id="28053at2759"/>
<evidence type="ECO:0000256" key="2">
    <source>
        <dbReference type="ARBA" id="ARBA00022448"/>
    </source>
</evidence>
<dbReference type="Pfam" id="PF01602">
    <property type="entry name" value="Adaptin_N"/>
    <property type="match status" value="1"/>
</dbReference>
<protein>
    <recommendedName>
        <fullName evidence="7">AP-2 complex subunit alpha</fullName>
    </recommendedName>
</protein>
<evidence type="ECO:0000256" key="6">
    <source>
        <dbReference type="ARBA" id="ARBA00023176"/>
    </source>
</evidence>
<name>A0A9W8D1W1_9FUNG</name>
<dbReference type="InterPro" id="IPR011989">
    <property type="entry name" value="ARM-like"/>
</dbReference>
<feature type="domain" description="Clathrin adaptor alpha/beta/gamma-adaptin appendage Ig-like subdomain" evidence="10">
    <location>
        <begin position="674"/>
        <end position="787"/>
    </location>
</feature>
<keyword evidence="12" id="KW-1185">Reference proteome</keyword>
<gene>
    <name evidence="11" type="ORF">LPJ61_000160</name>
</gene>
<dbReference type="GO" id="GO:0035615">
    <property type="term" value="F:clathrin adaptor activity"/>
    <property type="evidence" value="ECO:0007669"/>
    <property type="project" value="InterPro"/>
</dbReference>
<comment type="function">
    <text evidence="7">Adaptins are components of the adaptor complexes which link clathrin to receptors in coated vesicles. Clathrin-associated protein complexes are believed to interact with the cytoplasmic tails of membrane proteins, leading to their selection and concentration.</text>
</comment>
<dbReference type="SMART" id="SM00809">
    <property type="entry name" value="Alpha_adaptinC2"/>
    <property type="match status" value="1"/>
</dbReference>
<dbReference type="SUPFAM" id="SSF49348">
    <property type="entry name" value="Clathrin adaptor appendage domain"/>
    <property type="match status" value="1"/>
</dbReference>
<dbReference type="GO" id="GO:0072583">
    <property type="term" value="P:clathrin-dependent endocytosis"/>
    <property type="evidence" value="ECO:0007669"/>
    <property type="project" value="InterPro"/>
</dbReference>
<evidence type="ECO:0000256" key="8">
    <source>
        <dbReference type="PIRSR" id="PIRSR037091-1"/>
    </source>
</evidence>
<dbReference type="Gene3D" id="1.25.10.10">
    <property type="entry name" value="Leucine-rich Repeat Variant"/>
    <property type="match status" value="1"/>
</dbReference>
<evidence type="ECO:0000256" key="9">
    <source>
        <dbReference type="SAM" id="MobiDB-lite"/>
    </source>
</evidence>
<keyword evidence="5 7" id="KW-0472">Membrane</keyword>
<comment type="subcellular location">
    <subcellularLocation>
        <location evidence="1">Membrane</location>
        <location evidence="1">Coated pit</location>
        <topology evidence="1">Peripheral membrane protein</topology>
        <orientation evidence="1">Cytoplasmic side</orientation>
    </subcellularLocation>
</comment>
<dbReference type="Gene3D" id="3.30.310.10">
    <property type="entry name" value="TATA-Binding Protein"/>
    <property type="match status" value="1"/>
</dbReference>
<dbReference type="InterPro" id="IPR008152">
    <property type="entry name" value="Clathrin_a/b/g-adaptin_app_Ig"/>
</dbReference>
<comment type="caution">
    <text evidence="11">The sequence shown here is derived from an EMBL/GenBank/DDBJ whole genome shotgun (WGS) entry which is preliminary data.</text>
</comment>
<evidence type="ECO:0000313" key="11">
    <source>
        <dbReference type="EMBL" id="KAJ1736110.1"/>
    </source>
</evidence>
<dbReference type="InterPro" id="IPR009028">
    <property type="entry name" value="Coatomer/calthrin_app_sub_C"/>
</dbReference>
<dbReference type="PIRSF" id="PIRSF037091">
    <property type="entry name" value="AP2_complex_alpha"/>
    <property type="match status" value="1"/>
</dbReference>
<dbReference type="Proteomes" id="UP001143981">
    <property type="component" value="Unassembled WGS sequence"/>
</dbReference>
<sequence>MAPMKGLTVFIADVRKCKSQWQPSLNGYNRKKYVCKLIYMSLLGYDVHFGHKEAVELVNSPKYSEKQIGYLAVSLLLTESSGFMRSVVTALRRDLYDTNECNACLALSAVTNVATREIAETLTEDIVLQLLSSSASMFVKKKAALCLLRLLRRFPEAVKARQWAARVVPYIGHRDIGVTLAVTSLVTALVQQHPDETRKAAALAVRRLNSLLADNEHTVDYVYYRVPAPWLQVKLLRLLQYFPAPESAELRGMLTSTLRRIIDQSQDAASDLQQMNAQYAVLFEAISLGIHLDADQALLQQSAALLGRFITSRETNVRYLGLETMAHLAAYIDDVSAIKRYQGVIIQSLRDRDTSVRRRALDLLYSMCDVDSARAIVGELLRHMAVADVALREEMALKVAILTEKFATEYAWYVDVMMRLVSLAGDHMGDEVWHRIVQVVLGNEELQLYACKIALQTLRAPVCHESAFKVSAYVLGEFGHLIANAPDCAPIDQLKALQAKMGPTSPAARAVALTAIAKFTNLFPEIKTLCLRVLDRFRAALDVELQQRACEYYALATVESEDLLPIVFEEMPPFPERQSALMSRLLSKGADTEDQRTWVLGTRDPNRERSGAQQQQQLPQSPPPGGEAGVPRAADPAAGAGKASSEAKGEAAGAAGAVMPEEQAQAARGRKHYARLLWENDGILHDGDEIQVGVVAQYKPPAGRVGVFLGNKAAVAICDVTIEARSGEGSLEIRLAENQAPPTSLVPLAQARIFFDVTCKDVFATAPTLHITYSLAGEPTELELQLPVTAAHFMDPVTIAVGDFFARWKQLGDAGIGEAQEVFRTPFLATDGGAGPWLRSVVGGMGFALIHGADPVPDNIVAVGIASTATGGRFGCLMRVEPKQSHGLTRVTVRATNSGLAAAVAANLSMIFASR</sequence>
<dbReference type="InterPro" id="IPR017104">
    <property type="entry name" value="AP2_complex_asu"/>
</dbReference>
<keyword evidence="2 7" id="KW-0813">Transport</keyword>
<reference evidence="11" key="1">
    <citation type="submission" date="2022-07" db="EMBL/GenBank/DDBJ databases">
        <title>Phylogenomic reconstructions and comparative analyses of Kickxellomycotina fungi.</title>
        <authorList>
            <person name="Reynolds N.K."/>
            <person name="Stajich J.E."/>
            <person name="Barry K."/>
            <person name="Grigoriev I.V."/>
            <person name="Crous P."/>
            <person name="Smith M.E."/>
        </authorList>
    </citation>
    <scope>NUCLEOTIDE SEQUENCE</scope>
    <source>
        <strain evidence="11">BCRC 34381</strain>
    </source>
</reference>
<comment type="similarity">
    <text evidence="7">Belongs to the adaptor complexes large subunit family.</text>
</comment>
<dbReference type="PANTHER" id="PTHR22780">
    <property type="entry name" value="ADAPTIN, ALPHA/GAMMA/EPSILON"/>
    <property type="match status" value="1"/>
</dbReference>
<dbReference type="Gene3D" id="2.60.40.1230">
    <property type="match status" value="1"/>
</dbReference>
<proteinExistence type="inferred from homology"/>
<feature type="binding site" evidence="8">
    <location>
        <begin position="32"/>
        <end position="36"/>
    </location>
    <ligand>
        <name>a 1,2-diacyl-sn-glycero-3-phospho-(1D-myo-inositol-3,4,5-trisphosphate)</name>
        <dbReference type="ChEBI" id="CHEBI:57836"/>
    </ligand>
</feature>
<dbReference type="EMBL" id="JANBOI010000003">
    <property type="protein sequence ID" value="KAJ1736110.1"/>
    <property type="molecule type" value="Genomic_DNA"/>
</dbReference>
<dbReference type="GO" id="GO:0030122">
    <property type="term" value="C:AP-2 adaptor complex"/>
    <property type="evidence" value="ECO:0007669"/>
    <property type="project" value="InterPro"/>
</dbReference>
<dbReference type="GO" id="GO:0006886">
    <property type="term" value="P:intracellular protein transport"/>
    <property type="evidence" value="ECO:0007669"/>
    <property type="project" value="UniProtKB-UniRule"/>
</dbReference>
<feature type="binding site" evidence="8">
    <location>
        <position position="28"/>
    </location>
    <ligand>
        <name>a 1,2-diacyl-sn-glycero-3-phospho-(1D-myo-inositol-3,4,5-trisphosphate)</name>
        <dbReference type="ChEBI" id="CHEBI:57836"/>
    </ligand>
</feature>
<dbReference type="SUPFAM" id="SSF48371">
    <property type="entry name" value="ARM repeat"/>
    <property type="match status" value="1"/>
</dbReference>
<evidence type="ECO:0000259" key="10">
    <source>
        <dbReference type="SMART" id="SM00809"/>
    </source>
</evidence>
<feature type="region of interest" description="Disordered" evidence="9">
    <location>
        <begin position="593"/>
        <end position="663"/>
    </location>
</feature>
<feature type="compositionally biased region" description="Low complexity" evidence="9">
    <location>
        <begin position="629"/>
        <end position="657"/>
    </location>
</feature>
<evidence type="ECO:0000256" key="5">
    <source>
        <dbReference type="ARBA" id="ARBA00023136"/>
    </source>
</evidence>
<dbReference type="InterPro" id="IPR012295">
    <property type="entry name" value="TBP_dom_sf"/>
</dbReference>
<dbReference type="AlphaFoldDB" id="A0A9W8D1W1"/>
<dbReference type="SUPFAM" id="SSF55711">
    <property type="entry name" value="Subdomain of clathrin and coatomer appendage domain"/>
    <property type="match status" value="1"/>
</dbReference>
<evidence type="ECO:0000313" key="12">
    <source>
        <dbReference type="Proteomes" id="UP001143981"/>
    </source>
</evidence>
<dbReference type="Pfam" id="PF02296">
    <property type="entry name" value="Alpha_adaptin_C"/>
    <property type="match status" value="1"/>
</dbReference>
<dbReference type="InterPro" id="IPR003164">
    <property type="entry name" value="Clathrin_a-adaptin_app_sub_C"/>
</dbReference>
<dbReference type="InterPro" id="IPR016024">
    <property type="entry name" value="ARM-type_fold"/>
</dbReference>
<evidence type="ECO:0000256" key="1">
    <source>
        <dbReference type="ARBA" id="ARBA00004277"/>
    </source>
</evidence>
<dbReference type="InterPro" id="IPR002553">
    <property type="entry name" value="Clathrin/coatomer_adapt-like_N"/>
</dbReference>
<evidence type="ECO:0000256" key="3">
    <source>
        <dbReference type="ARBA" id="ARBA00022583"/>
    </source>
</evidence>
<accession>A0A9W8D1W1</accession>
<keyword evidence="4 7" id="KW-0653">Protein transport</keyword>
<evidence type="ECO:0000256" key="7">
    <source>
        <dbReference type="PIRNR" id="PIRNR037091"/>
    </source>
</evidence>
<dbReference type="InterPro" id="IPR013041">
    <property type="entry name" value="Clathrin_app_Ig-like_sf"/>
</dbReference>
<organism evidence="11 12">
    <name type="scientific">Coemansia biformis</name>
    <dbReference type="NCBI Taxonomy" id="1286918"/>
    <lineage>
        <taxon>Eukaryota</taxon>
        <taxon>Fungi</taxon>
        <taxon>Fungi incertae sedis</taxon>
        <taxon>Zoopagomycota</taxon>
        <taxon>Kickxellomycotina</taxon>
        <taxon>Kickxellomycetes</taxon>
        <taxon>Kickxellales</taxon>
        <taxon>Kickxellaceae</taxon>
        <taxon>Coemansia</taxon>
    </lineage>
</organism>
<keyword evidence="3 7" id="KW-0254">Endocytosis</keyword>